<proteinExistence type="predicted"/>
<name>A0A5C6B1J4_9BACT</name>
<dbReference type="AlphaFoldDB" id="A0A5C6B1J4"/>
<evidence type="ECO:0008006" key="4">
    <source>
        <dbReference type="Google" id="ProtNLM"/>
    </source>
</evidence>
<sequence length="439" mass="47415">MLGVAAATATVGCGHRPTESPTETTRETRTDVPLRLLLVGSDSEAEAVRRGWGALSPVPLDVTVVAADRSRLSGIGQIVSDKLASIDVAIYPLIVMSQLAASEHIVAETDESFDDYETELGKTYPALISGACRFADQYFAVSLGSKVPALLSVEEVDELPTWSDYHDWVQTLDGKAAEPLAEGWAASSFLQRAASTVLDTWLFDRNDVSPLINTEPYINVLSQMLDTARLYQGQRKTSAEIWTALRSGELKGGIGFQPAKARSDWAGQASDPDSADPNSAATDVAKIELDITASDLPSELQSPRVLLDSLSPVASISNACRQTRVSRQFLSWISGGENRDAMLGQMSSMTPSRTSTQATAVNVSGYNRWLADRLRTSLVRPGLQLIDGGKYFDALESQVVRCLDGQAKPAEALSEVANQWQAITAAAGPDRQRAIWRRL</sequence>
<dbReference type="Gene3D" id="3.40.190.10">
    <property type="entry name" value="Periplasmic binding protein-like II"/>
    <property type="match status" value="1"/>
</dbReference>
<dbReference type="SUPFAM" id="SSF53850">
    <property type="entry name" value="Periplasmic binding protein-like II"/>
    <property type="match status" value="1"/>
</dbReference>
<protein>
    <recommendedName>
        <fullName evidence="4">Bacterial extracellular solute-binding protein</fullName>
    </recommendedName>
</protein>
<evidence type="ECO:0000313" key="3">
    <source>
        <dbReference type="Proteomes" id="UP000320176"/>
    </source>
</evidence>
<accession>A0A5C6B1J4</accession>
<comment type="caution">
    <text evidence="2">The sequence shown here is derived from an EMBL/GenBank/DDBJ whole genome shotgun (WGS) entry which is preliminary data.</text>
</comment>
<evidence type="ECO:0000313" key="2">
    <source>
        <dbReference type="EMBL" id="TWU05106.1"/>
    </source>
</evidence>
<organism evidence="2 3">
    <name type="scientific">Stieleria varia</name>
    <dbReference type="NCBI Taxonomy" id="2528005"/>
    <lineage>
        <taxon>Bacteria</taxon>
        <taxon>Pseudomonadati</taxon>
        <taxon>Planctomycetota</taxon>
        <taxon>Planctomycetia</taxon>
        <taxon>Pirellulales</taxon>
        <taxon>Pirellulaceae</taxon>
        <taxon>Stieleria</taxon>
    </lineage>
</organism>
<feature type="region of interest" description="Disordered" evidence="1">
    <location>
        <begin position="7"/>
        <end position="28"/>
    </location>
</feature>
<keyword evidence="3" id="KW-1185">Reference proteome</keyword>
<gene>
    <name evidence="2" type="ORF">Pla52n_31520</name>
</gene>
<dbReference type="Proteomes" id="UP000320176">
    <property type="component" value="Unassembled WGS sequence"/>
</dbReference>
<evidence type="ECO:0000256" key="1">
    <source>
        <dbReference type="SAM" id="MobiDB-lite"/>
    </source>
</evidence>
<dbReference type="EMBL" id="SJPN01000003">
    <property type="protein sequence ID" value="TWU05106.1"/>
    <property type="molecule type" value="Genomic_DNA"/>
</dbReference>
<reference evidence="2 3" key="1">
    <citation type="submission" date="2019-02" db="EMBL/GenBank/DDBJ databases">
        <title>Deep-cultivation of Planctomycetes and their phenomic and genomic characterization uncovers novel biology.</title>
        <authorList>
            <person name="Wiegand S."/>
            <person name="Jogler M."/>
            <person name="Boedeker C."/>
            <person name="Pinto D."/>
            <person name="Vollmers J."/>
            <person name="Rivas-Marin E."/>
            <person name="Kohn T."/>
            <person name="Peeters S.H."/>
            <person name="Heuer A."/>
            <person name="Rast P."/>
            <person name="Oberbeckmann S."/>
            <person name="Bunk B."/>
            <person name="Jeske O."/>
            <person name="Meyerdierks A."/>
            <person name="Storesund J.E."/>
            <person name="Kallscheuer N."/>
            <person name="Luecker S."/>
            <person name="Lage O.M."/>
            <person name="Pohl T."/>
            <person name="Merkel B.J."/>
            <person name="Hornburger P."/>
            <person name="Mueller R.-W."/>
            <person name="Bruemmer F."/>
            <person name="Labrenz M."/>
            <person name="Spormann A.M."/>
            <person name="Op Den Camp H."/>
            <person name="Overmann J."/>
            <person name="Amann R."/>
            <person name="Jetten M.S.M."/>
            <person name="Mascher T."/>
            <person name="Medema M.H."/>
            <person name="Devos D.P."/>
            <person name="Kaster A.-K."/>
            <person name="Ovreas L."/>
            <person name="Rohde M."/>
            <person name="Galperin M.Y."/>
            <person name="Jogler C."/>
        </authorList>
    </citation>
    <scope>NUCLEOTIDE SEQUENCE [LARGE SCALE GENOMIC DNA]</scope>
    <source>
        <strain evidence="2 3">Pla52n</strain>
    </source>
</reference>